<reference evidence="1" key="1">
    <citation type="submission" date="2018-04" db="EMBL/GenBank/DDBJ databases">
        <authorList>
            <person name="Go L.Y."/>
            <person name="Mitchell J.A."/>
        </authorList>
    </citation>
    <scope>NUCLEOTIDE SEQUENCE</scope>
    <source>
        <tissue evidence="1">Whole organism</tissue>
    </source>
</reference>
<gene>
    <name evidence="2" type="primary">CSON011907</name>
</gene>
<accession>A0A336M477</accession>
<dbReference type="VEuPathDB" id="VectorBase:CSON011907"/>
<reference evidence="2" key="2">
    <citation type="submission" date="2018-07" db="EMBL/GenBank/DDBJ databases">
        <authorList>
            <person name="Quirk P.G."/>
            <person name="Krulwich T.A."/>
        </authorList>
    </citation>
    <scope>NUCLEOTIDE SEQUENCE</scope>
</reference>
<evidence type="ECO:0000313" key="2">
    <source>
        <dbReference type="EMBL" id="SSX25074.1"/>
    </source>
</evidence>
<dbReference type="InterPro" id="IPR012337">
    <property type="entry name" value="RNaseH-like_sf"/>
</dbReference>
<dbReference type="EMBL" id="UFQS01000540">
    <property type="protein sequence ID" value="SSX04711.1"/>
    <property type="molecule type" value="Genomic_DNA"/>
</dbReference>
<dbReference type="EMBL" id="UFQT01000540">
    <property type="protein sequence ID" value="SSX25074.1"/>
    <property type="molecule type" value="Genomic_DNA"/>
</dbReference>
<proteinExistence type="predicted"/>
<evidence type="ECO:0000313" key="1">
    <source>
        <dbReference type="EMBL" id="SSX04711.1"/>
    </source>
</evidence>
<name>A0A336M477_CULSO</name>
<protein>
    <submittedName>
        <fullName evidence="2">CSON011907 protein</fullName>
    </submittedName>
</protein>
<sequence length="117" mass="13725">MNRSDCCAHALHNILINEVMETEEVIYPTQDEVFDAESGANILKRDVVTRWTSTFEMIKSFVGQVKIVNLWLNYLRKENLVIQPTEEDFIPKLLKYIETFMKVTKTLESKFGDCYVR</sequence>
<organism evidence="2">
    <name type="scientific">Culicoides sonorensis</name>
    <name type="common">Biting midge</name>
    <dbReference type="NCBI Taxonomy" id="179676"/>
    <lineage>
        <taxon>Eukaryota</taxon>
        <taxon>Metazoa</taxon>
        <taxon>Ecdysozoa</taxon>
        <taxon>Arthropoda</taxon>
        <taxon>Hexapoda</taxon>
        <taxon>Insecta</taxon>
        <taxon>Pterygota</taxon>
        <taxon>Neoptera</taxon>
        <taxon>Endopterygota</taxon>
        <taxon>Diptera</taxon>
        <taxon>Nematocera</taxon>
        <taxon>Chironomoidea</taxon>
        <taxon>Ceratopogonidae</taxon>
        <taxon>Ceratopogoninae</taxon>
        <taxon>Culicoides</taxon>
        <taxon>Monoculicoides</taxon>
    </lineage>
</organism>
<dbReference type="SUPFAM" id="SSF53098">
    <property type="entry name" value="Ribonuclease H-like"/>
    <property type="match status" value="1"/>
</dbReference>
<dbReference type="AlphaFoldDB" id="A0A336M477"/>